<evidence type="ECO:0000313" key="5">
    <source>
        <dbReference type="EMBL" id="JAT23985.1"/>
    </source>
</evidence>
<dbReference type="GO" id="GO:0016887">
    <property type="term" value="F:ATP hydrolysis activity"/>
    <property type="evidence" value="ECO:0007669"/>
    <property type="project" value="InterPro"/>
</dbReference>
<dbReference type="SUPFAM" id="SSF52540">
    <property type="entry name" value="P-loop containing nucleoside triphosphate hydrolases"/>
    <property type="match status" value="1"/>
</dbReference>
<comment type="similarity">
    <text evidence="1">Belongs to the ABC transporter superfamily. ABCB family. Multidrug resistance exporter (TC 3.A.1.201) subfamily.</text>
</comment>
<dbReference type="Pfam" id="PF00005">
    <property type="entry name" value="ABC_tran"/>
    <property type="match status" value="1"/>
</dbReference>
<evidence type="ECO:0000256" key="1">
    <source>
        <dbReference type="ARBA" id="ARBA00007577"/>
    </source>
</evidence>
<reference evidence="5" key="1">
    <citation type="submission" date="2015-11" db="EMBL/GenBank/DDBJ databases">
        <title>De novo transcriptome assembly of four potential Pierce s Disease insect vectors from Arizona vineyards.</title>
        <authorList>
            <person name="Tassone E.E."/>
        </authorList>
    </citation>
    <scope>NUCLEOTIDE SEQUENCE</scope>
</reference>
<dbReference type="EMBL" id="GEBQ01015992">
    <property type="protein sequence ID" value="JAT23985.1"/>
    <property type="molecule type" value="Transcribed_RNA"/>
</dbReference>
<dbReference type="Gene3D" id="3.40.50.300">
    <property type="entry name" value="P-loop containing nucleotide triphosphate hydrolases"/>
    <property type="match status" value="1"/>
</dbReference>
<dbReference type="GO" id="GO:0006811">
    <property type="term" value="P:monoatomic ion transport"/>
    <property type="evidence" value="ECO:0007669"/>
    <property type="project" value="UniProtKB-KW"/>
</dbReference>
<protein>
    <recommendedName>
        <fullName evidence="4">ABC transporter domain-containing protein</fullName>
    </recommendedName>
</protein>
<keyword evidence="2" id="KW-0813">Transport</keyword>
<name>A0A1B6LJW7_9HEMI</name>
<organism evidence="5">
    <name type="scientific">Graphocephala atropunctata</name>
    <dbReference type="NCBI Taxonomy" id="36148"/>
    <lineage>
        <taxon>Eukaryota</taxon>
        <taxon>Metazoa</taxon>
        <taxon>Ecdysozoa</taxon>
        <taxon>Arthropoda</taxon>
        <taxon>Hexapoda</taxon>
        <taxon>Insecta</taxon>
        <taxon>Pterygota</taxon>
        <taxon>Neoptera</taxon>
        <taxon>Paraneoptera</taxon>
        <taxon>Hemiptera</taxon>
        <taxon>Auchenorrhyncha</taxon>
        <taxon>Membracoidea</taxon>
        <taxon>Cicadellidae</taxon>
        <taxon>Cicadellinae</taxon>
        <taxon>Cicadellini</taxon>
        <taxon>Graphocephala</taxon>
    </lineage>
</organism>
<gene>
    <name evidence="5" type="ORF">g.22136</name>
</gene>
<dbReference type="PANTHER" id="PTHR43394">
    <property type="entry name" value="ATP-DEPENDENT PERMEASE MDL1, MITOCHONDRIAL"/>
    <property type="match status" value="1"/>
</dbReference>
<dbReference type="InterPro" id="IPR027417">
    <property type="entry name" value="P-loop_NTPase"/>
</dbReference>
<proteinExistence type="inferred from homology"/>
<dbReference type="PANTHER" id="PTHR43394:SF17">
    <property type="entry name" value="MITOCHONDRIAL POTASSIUM CHANNEL ATP-BINDING SUBUNIT"/>
    <property type="match status" value="1"/>
</dbReference>
<feature type="domain" description="ABC transporter" evidence="4">
    <location>
        <begin position="4"/>
        <end position="54"/>
    </location>
</feature>
<evidence type="ECO:0000256" key="2">
    <source>
        <dbReference type="ARBA" id="ARBA00022448"/>
    </source>
</evidence>
<dbReference type="GO" id="GO:0005524">
    <property type="term" value="F:ATP binding"/>
    <property type="evidence" value="ECO:0007669"/>
    <property type="project" value="InterPro"/>
</dbReference>
<dbReference type="InterPro" id="IPR003439">
    <property type="entry name" value="ABC_transporter-like_ATP-bd"/>
</dbReference>
<dbReference type="GO" id="GO:0015421">
    <property type="term" value="F:ABC-type oligopeptide transporter activity"/>
    <property type="evidence" value="ECO:0007669"/>
    <property type="project" value="TreeGrafter"/>
</dbReference>
<keyword evidence="3" id="KW-0406">Ion transport</keyword>
<dbReference type="AlphaFoldDB" id="A0A1B6LJW7"/>
<accession>A0A1B6LJW7</accession>
<sequence length="132" mass="14508">MANADQFIRQFPEGYNTVLGERGVTVSGGQKQRIAIARALLKNPAILILDEATSALDTESEKVVQHALEEASRNRTVLVIAHRLSTVQHADIIVVLSAGHIVEMGNHESLIKQKGHYWNLMNQQNSANRSSA</sequence>
<dbReference type="GO" id="GO:0005743">
    <property type="term" value="C:mitochondrial inner membrane"/>
    <property type="evidence" value="ECO:0007669"/>
    <property type="project" value="TreeGrafter"/>
</dbReference>
<dbReference type="GO" id="GO:0090374">
    <property type="term" value="P:oligopeptide export from mitochondrion"/>
    <property type="evidence" value="ECO:0007669"/>
    <property type="project" value="TreeGrafter"/>
</dbReference>
<evidence type="ECO:0000259" key="4">
    <source>
        <dbReference type="Pfam" id="PF00005"/>
    </source>
</evidence>
<dbReference type="InterPro" id="IPR039421">
    <property type="entry name" value="Type_1_exporter"/>
</dbReference>
<evidence type="ECO:0000256" key="3">
    <source>
        <dbReference type="ARBA" id="ARBA00023065"/>
    </source>
</evidence>